<dbReference type="EMBL" id="NAJO01000003">
    <property type="protein sequence ID" value="OQO13580.1"/>
    <property type="molecule type" value="Genomic_DNA"/>
</dbReference>
<evidence type="ECO:0000313" key="5">
    <source>
        <dbReference type="Proteomes" id="UP000192596"/>
    </source>
</evidence>
<evidence type="ECO:0000256" key="1">
    <source>
        <dbReference type="ARBA" id="ARBA00010218"/>
    </source>
</evidence>
<feature type="compositionally biased region" description="Basic and acidic residues" evidence="2">
    <location>
        <begin position="332"/>
        <end position="347"/>
    </location>
</feature>
<feature type="compositionally biased region" description="Acidic residues" evidence="2">
    <location>
        <begin position="293"/>
        <end position="306"/>
    </location>
</feature>
<dbReference type="GO" id="GO:0006606">
    <property type="term" value="P:protein import into nucleus"/>
    <property type="evidence" value="ECO:0007669"/>
    <property type="project" value="InterPro"/>
</dbReference>
<accession>A0A1V8TQC7</accession>
<feature type="domain" description="Transcription factor Iwr1" evidence="3">
    <location>
        <begin position="241"/>
        <end position="318"/>
    </location>
</feature>
<keyword evidence="5" id="KW-1185">Reference proteome</keyword>
<evidence type="ECO:0000259" key="3">
    <source>
        <dbReference type="Pfam" id="PF08574"/>
    </source>
</evidence>
<feature type="region of interest" description="Disordered" evidence="2">
    <location>
        <begin position="1"/>
        <end position="21"/>
    </location>
</feature>
<proteinExistence type="inferred from homology"/>
<feature type="region of interest" description="Disordered" evidence="2">
    <location>
        <begin position="142"/>
        <end position="161"/>
    </location>
</feature>
<feature type="compositionally biased region" description="Acidic residues" evidence="2">
    <location>
        <begin position="315"/>
        <end position="325"/>
    </location>
</feature>
<organism evidence="4 5">
    <name type="scientific">Cryoendolithus antarcticus</name>
    <dbReference type="NCBI Taxonomy" id="1507870"/>
    <lineage>
        <taxon>Eukaryota</taxon>
        <taxon>Fungi</taxon>
        <taxon>Dikarya</taxon>
        <taxon>Ascomycota</taxon>
        <taxon>Pezizomycotina</taxon>
        <taxon>Dothideomycetes</taxon>
        <taxon>Dothideomycetidae</taxon>
        <taxon>Cladosporiales</taxon>
        <taxon>Cladosporiaceae</taxon>
        <taxon>Cryoendolithus</taxon>
    </lineage>
</organism>
<dbReference type="Pfam" id="PF08574">
    <property type="entry name" value="Iwr1"/>
    <property type="match status" value="1"/>
</dbReference>
<evidence type="ECO:0000256" key="2">
    <source>
        <dbReference type="SAM" id="MobiDB-lite"/>
    </source>
</evidence>
<dbReference type="AlphaFoldDB" id="A0A1V8TQC7"/>
<dbReference type="PANTHER" id="PTHR28063:SF1">
    <property type="entry name" value="RNA POLYMERASE II NUCLEAR LOCALIZATION PROTEIN IWR1"/>
    <property type="match status" value="1"/>
</dbReference>
<dbReference type="PANTHER" id="PTHR28063">
    <property type="entry name" value="RNA POLYMERASE II NUCLEAR LOCALIZATION PROTEIN IWR1"/>
    <property type="match status" value="1"/>
</dbReference>
<sequence>MNGPGVVRLQRRRDELPPDALFVERRSKRKLEAQEDDESTHRLKYIRKQDSIDICESASSAGTDQSRRSSSPALSGTSRRVFHLKQSNGVRSSQRATSARYPAQSSPVIATVVEQRAQTRHVASPGRTAATRDVSASFPLKRAGRGTAPRTGDAMQVSDAPQPTLVHSQLAAERKKYELLAQEAHSHALEEIAKTPRPEVKVKPRLSPARAKALHEARQSQTPEAVPSHLGDAMDVGPDSDHVFDTYVLAANDIDEAMDDVQGPQASLENIGYLVISEDDEKLWEELMEQEEDVDLEVDDEEDENAEDHYGADYPSDELASEDEFDRGAYGYRDHAGSDDEQYDKAHWSDEDNAEALGDDLAVKGMPAQFAKYVALKHRNLAVSADDED</sequence>
<dbReference type="OrthoDB" id="6255506at2759"/>
<feature type="compositionally biased region" description="Basic and acidic residues" evidence="2">
    <location>
        <begin position="12"/>
        <end position="21"/>
    </location>
</feature>
<protein>
    <recommendedName>
        <fullName evidence="3">Transcription factor Iwr1 domain-containing protein</fullName>
    </recommendedName>
</protein>
<feature type="region of interest" description="Disordered" evidence="2">
    <location>
        <begin position="293"/>
        <end position="347"/>
    </location>
</feature>
<feature type="compositionally biased region" description="Polar residues" evidence="2">
    <location>
        <begin position="57"/>
        <end position="78"/>
    </location>
</feature>
<comment type="caution">
    <text evidence="4">The sequence shown here is derived from an EMBL/GenBank/DDBJ whole genome shotgun (WGS) entry which is preliminary data.</text>
</comment>
<feature type="region of interest" description="Disordered" evidence="2">
    <location>
        <begin position="216"/>
        <end position="235"/>
    </location>
</feature>
<dbReference type="STRING" id="1507870.A0A1V8TQC7"/>
<reference evidence="5" key="1">
    <citation type="submission" date="2017-03" db="EMBL/GenBank/DDBJ databases">
        <title>Genomes of endolithic fungi from Antarctica.</title>
        <authorList>
            <person name="Coleine C."/>
            <person name="Masonjones S."/>
            <person name="Stajich J.E."/>
        </authorList>
    </citation>
    <scope>NUCLEOTIDE SEQUENCE [LARGE SCALE GENOMIC DNA]</scope>
    <source>
        <strain evidence="5">CCFEE 5527</strain>
    </source>
</reference>
<evidence type="ECO:0000313" key="4">
    <source>
        <dbReference type="EMBL" id="OQO13580.1"/>
    </source>
</evidence>
<dbReference type="InParanoid" id="A0A1V8TQC7"/>
<name>A0A1V8TQC7_9PEZI</name>
<gene>
    <name evidence="4" type="ORF">B0A48_01809</name>
</gene>
<dbReference type="GO" id="GO:0005737">
    <property type="term" value="C:cytoplasm"/>
    <property type="evidence" value="ECO:0007669"/>
    <property type="project" value="TreeGrafter"/>
</dbReference>
<feature type="region of interest" description="Disordered" evidence="2">
    <location>
        <begin position="56"/>
        <end position="81"/>
    </location>
</feature>
<dbReference type="InterPro" id="IPR040150">
    <property type="entry name" value="Iwr1"/>
</dbReference>
<dbReference type="Proteomes" id="UP000192596">
    <property type="component" value="Unassembled WGS sequence"/>
</dbReference>
<comment type="similarity">
    <text evidence="1">Belongs to the IWR1/SLC7A6OS family.</text>
</comment>
<dbReference type="InterPro" id="IPR013883">
    <property type="entry name" value="TF_Iwr1_dom"/>
</dbReference>